<evidence type="ECO:0000313" key="2">
    <source>
        <dbReference type="Proteomes" id="UP001153954"/>
    </source>
</evidence>
<protein>
    <submittedName>
        <fullName evidence="1">Uncharacterized protein</fullName>
    </submittedName>
</protein>
<organism evidence="1 2">
    <name type="scientific">Euphydryas editha</name>
    <name type="common">Edith's checkerspot</name>
    <dbReference type="NCBI Taxonomy" id="104508"/>
    <lineage>
        <taxon>Eukaryota</taxon>
        <taxon>Metazoa</taxon>
        <taxon>Ecdysozoa</taxon>
        <taxon>Arthropoda</taxon>
        <taxon>Hexapoda</taxon>
        <taxon>Insecta</taxon>
        <taxon>Pterygota</taxon>
        <taxon>Neoptera</taxon>
        <taxon>Endopterygota</taxon>
        <taxon>Lepidoptera</taxon>
        <taxon>Glossata</taxon>
        <taxon>Ditrysia</taxon>
        <taxon>Papilionoidea</taxon>
        <taxon>Nymphalidae</taxon>
        <taxon>Nymphalinae</taxon>
        <taxon>Euphydryas</taxon>
    </lineage>
</organism>
<comment type="caution">
    <text evidence="1">The sequence shown here is derived from an EMBL/GenBank/DDBJ whole genome shotgun (WGS) entry which is preliminary data.</text>
</comment>
<reference evidence="1" key="1">
    <citation type="submission" date="2022-03" db="EMBL/GenBank/DDBJ databases">
        <authorList>
            <person name="Tunstrom K."/>
        </authorList>
    </citation>
    <scope>NUCLEOTIDE SEQUENCE</scope>
</reference>
<accession>A0AAU9UUD3</accession>
<name>A0AAU9UUD3_EUPED</name>
<dbReference type="AlphaFoldDB" id="A0AAU9UUD3"/>
<sequence>MFDVKDFTKYKPFMDIFKAVVDNNLKLSNEEKLCYLHKYLADLQPIQKGTAANIRNFLAQIQQHIYALKDLEQPVHNWDMLLFSILSRKLDTYTNMAYHLDKENPLELPTLNEFISFLEKRAMTLEDSPAERKEW</sequence>
<dbReference type="Pfam" id="PF03564">
    <property type="entry name" value="DUF1759"/>
    <property type="match status" value="1"/>
</dbReference>
<dbReference type="Proteomes" id="UP001153954">
    <property type="component" value="Unassembled WGS sequence"/>
</dbReference>
<gene>
    <name evidence="1" type="ORF">EEDITHA_LOCUS15981</name>
</gene>
<proteinExistence type="predicted"/>
<evidence type="ECO:0000313" key="1">
    <source>
        <dbReference type="EMBL" id="CAH2101199.1"/>
    </source>
</evidence>
<dbReference type="EMBL" id="CAKOGL010000023">
    <property type="protein sequence ID" value="CAH2101199.1"/>
    <property type="molecule type" value="Genomic_DNA"/>
</dbReference>
<keyword evidence="2" id="KW-1185">Reference proteome</keyword>
<dbReference type="InterPro" id="IPR005312">
    <property type="entry name" value="DUF1759"/>
</dbReference>